<proteinExistence type="predicted"/>
<evidence type="ECO:0000259" key="9">
    <source>
        <dbReference type="PROSITE" id="PS50166"/>
    </source>
</evidence>
<protein>
    <submittedName>
        <fullName evidence="10">Importin-4</fullName>
    </submittedName>
</protein>
<dbReference type="InterPro" id="IPR011989">
    <property type="entry name" value="ARM-like"/>
</dbReference>
<dbReference type="InterPro" id="IPR057672">
    <property type="entry name" value="TPR_IPO4/5"/>
</dbReference>
<dbReference type="GO" id="GO:0006606">
    <property type="term" value="P:protein import into nucleus"/>
    <property type="evidence" value="ECO:0007669"/>
    <property type="project" value="InterPro"/>
</dbReference>
<keyword evidence="5" id="KW-0677">Repeat</keyword>
<dbReference type="InterPro" id="IPR058584">
    <property type="entry name" value="IMB1_TNPO1-like_TPR"/>
</dbReference>
<feature type="compositionally biased region" description="Acidic residues" evidence="8">
    <location>
        <begin position="809"/>
        <end position="826"/>
    </location>
</feature>
<dbReference type="SMART" id="SM00913">
    <property type="entry name" value="IBN_N"/>
    <property type="match status" value="1"/>
</dbReference>
<feature type="compositionally biased region" description="Acidic residues" evidence="8">
    <location>
        <begin position="639"/>
        <end position="659"/>
    </location>
</feature>
<dbReference type="Pfam" id="PF25574">
    <property type="entry name" value="TPR_IMB1"/>
    <property type="match status" value="1"/>
</dbReference>
<sequence>MSSVDEILAKVLEPDNESIKTGTAELKEALKRPTICPTLLHIGKYSPSPQIRQYALVLLRKRLSKYYHWEKLTLDFKHGIKSGLLDALTREPETSVRNSTAQVIASIAKHELADRKWAELLEFVQQLCCQGKANEKELGLYLLSIVADSAGDELKVFLKPFISIFHSALQDSNIASAYYAGMTLKNLIPYIGTEEATMVQPLIPKVLVVVKNLIVSDGAKAVNLMEIWEELLETEVSLLAPHLKAVAELCLEIASKKDLDDSIRIKALNFIATLARLKKKSMIKNKLVSPILQTLFVLMAEADEEDEDEDEDEQVESTKPCIVAAQTLNEMALHLPPDKVITPLLQWAEPAFKGSDIRSQQAAYTALAVVAEGCAEHIRTKYLPAFVQCVCNGIKHPQAHVRNAALYAVGQFSEHLQPDIDKYANDILPVLFEYLSATCLSLASGQKVPRSIDRVFYALETFCETMEEKLNPFVPALMDHFFAALNPAYPFHVKELALSAVGATANAVGKAMVPYFGRIMEHLKVYLSGQLTLEEMPLQVQALDTLGVIARTIGEQTFRPFAEECLHFTLTLVQSKDDPDLRKCAYGVFASLACVLKDDMAAALPVIIPLLMKAVESNEGVTAQLKDDDDESAFPAGDLLDDDEDVSPMDNEDDDEDSDVAGYTVENAYLEEKEEACLALRELAFQARGPFISYVEQCSGPIYKLVDYGHEDIRRAALTALTQFTVCIGKQPNGEDACLAALAVLIPKLSEAIHTDCEIDVVNGALDCLTELLKELKGLVIKTQGHLDAVLMCIKNVFSKSTQCQMMEQAEESNEEEDDPEDPDSEASEKLIEYAGDVLPALGSAMTPQEFAPYFAGLLPSILQKTKKNCTIAEKSFSAGVLAVCMEPLDGVLEPFVPHLFTTFTTLMRDSDSEVRNNSVFGLGELVLHGRELLFPNYPQILQLLSTALSREDNPLALDNICAAITRLIMVNISAVPMDQVFPVLMSHLPLREDFHENSSILKCFLFLFQNGHPLFVSHLPQIMNVILTMATQQELQPDQKPMINELMSNIASGFSELYNGWASALPAEVQLKLKEVLA</sequence>
<comment type="subcellular location">
    <subcellularLocation>
        <location evidence="2">Cytoplasm</location>
    </subcellularLocation>
    <subcellularLocation>
        <location evidence="1">Nucleus</location>
    </subcellularLocation>
</comment>
<keyword evidence="11" id="KW-1185">Reference proteome</keyword>
<evidence type="ECO:0000256" key="3">
    <source>
        <dbReference type="ARBA" id="ARBA00022448"/>
    </source>
</evidence>
<evidence type="ECO:0000256" key="7">
    <source>
        <dbReference type="ARBA" id="ARBA00023242"/>
    </source>
</evidence>
<evidence type="ECO:0000313" key="10">
    <source>
        <dbReference type="EMBL" id="KZS10629.1"/>
    </source>
</evidence>
<organism evidence="10 11">
    <name type="scientific">Daphnia magna</name>
    <dbReference type="NCBI Taxonomy" id="35525"/>
    <lineage>
        <taxon>Eukaryota</taxon>
        <taxon>Metazoa</taxon>
        <taxon>Ecdysozoa</taxon>
        <taxon>Arthropoda</taxon>
        <taxon>Crustacea</taxon>
        <taxon>Branchiopoda</taxon>
        <taxon>Diplostraca</taxon>
        <taxon>Cladocera</taxon>
        <taxon>Anomopoda</taxon>
        <taxon>Daphniidae</taxon>
        <taxon>Daphnia</taxon>
    </lineage>
</organism>
<dbReference type="GO" id="GO:0031267">
    <property type="term" value="F:small GTPase binding"/>
    <property type="evidence" value="ECO:0007669"/>
    <property type="project" value="InterPro"/>
</dbReference>
<dbReference type="InterPro" id="IPR016024">
    <property type="entry name" value="ARM-type_fold"/>
</dbReference>
<evidence type="ECO:0000256" key="8">
    <source>
        <dbReference type="SAM" id="MobiDB-lite"/>
    </source>
</evidence>
<dbReference type="Pfam" id="PF13513">
    <property type="entry name" value="HEAT_EZ"/>
    <property type="match status" value="1"/>
</dbReference>
<dbReference type="GO" id="GO:0005737">
    <property type="term" value="C:cytoplasm"/>
    <property type="evidence" value="ECO:0007669"/>
    <property type="project" value="UniProtKB-SubCell"/>
</dbReference>
<dbReference type="AlphaFoldDB" id="A0A164TPG6"/>
<dbReference type="SUPFAM" id="SSF48371">
    <property type="entry name" value="ARM repeat"/>
    <property type="match status" value="2"/>
</dbReference>
<comment type="caution">
    <text evidence="10">The sequence shown here is derived from an EMBL/GenBank/DDBJ whole genome shotgun (WGS) entry which is preliminary data.</text>
</comment>
<dbReference type="Pfam" id="PF25780">
    <property type="entry name" value="TPR_IPO5"/>
    <property type="match status" value="1"/>
</dbReference>
<gene>
    <name evidence="10" type="ORF">APZ42_024904</name>
</gene>
<evidence type="ECO:0000256" key="6">
    <source>
        <dbReference type="ARBA" id="ARBA00022927"/>
    </source>
</evidence>
<feature type="region of interest" description="Disordered" evidence="8">
    <location>
        <begin position="624"/>
        <end position="659"/>
    </location>
</feature>
<evidence type="ECO:0000256" key="5">
    <source>
        <dbReference type="ARBA" id="ARBA00022737"/>
    </source>
</evidence>
<accession>A0A164TPG6</accession>
<evidence type="ECO:0000256" key="1">
    <source>
        <dbReference type="ARBA" id="ARBA00004123"/>
    </source>
</evidence>
<keyword evidence="3" id="KW-0813">Transport</keyword>
<evidence type="ECO:0000313" key="11">
    <source>
        <dbReference type="Proteomes" id="UP000076858"/>
    </source>
</evidence>
<name>A0A164TPG6_9CRUS</name>
<dbReference type="STRING" id="35525.A0A164TPG6"/>
<evidence type="ECO:0000256" key="4">
    <source>
        <dbReference type="ARBA" id="ARBA00022490"/>
    </source>
</evidence>
<dbReference type="OrthoDB" id="7862313at2759"/>
<dbReference type="PROSITE" id="PS50166">
    <property type="entry name" value="IMPORTIN_B_NT"/>
    <property type="match status" value="1"/>
</dbReference>
<dbReference type="EMBL" id="LRGB01001764">
    <property type="protein sequence ID" value="KZS10629.1"/>
    <property type="molecule type" value="Genomic_DNA"/>
</dbReference>
<dbReference type="Proteomes" id="UP000076858">
    <property type="component" value="Unassembled WGS sequence"/>
</dbReference>
<dbReference type="Gene3D" id="1.25.10.10">
    <property type="entry name" value="Leucine-rich Repeat Variant"/>
    <property type="match status" value="1"/>
</dbReference>
<keyword evidence="4" id="KW-0963">Cytoplasm</keyword>
<keyword evidence="7" id="KW-0539">Nucleus</keyword>
<dbReference type="PANTHER" id="PTHR10527">
    <property type="entry name" value="IMPORTIN BETA"/>
    <property type="match status" value="1"/>
</dbReference>
<reference evidence="10 11" key="1">
    <citation type="submission" date="2016-03" db="EMBL/GenBank/DDBJ databases">
        <title>EvidentialGene: Evidence-directed Construction of Genes on Genomes.</title>
        <authorList>
            <person name="Gilbert D.G."/>
            <person name="Choi J.-H."/>
            <person name="Mockaitis K."/>
            <person name="Colbourne J."/>
            <person name="Pfrender M."/>
        </authorList>
    </citation>
    <scope>NUCLEOTIDE SEQUENCE [LARGE SCALE GENOMIC DNA]</scope>
    <source>
        <strain evidence="10 11">Xinb3</strain>
        <tissue evidence="10">Complete organism</tissue>
    </source>
</reference>
<feature type="domain" description="Importin N-terminal" evidence="9">
    <location>
        <begin position="22"/>
        <end position="90"/>
    </location>
</feature>
<keyword evidence="6" id="KW-0653">Protein transport</keyword>
<dbReference type="InterPro" id="IPR001494">
    <property type="entry name" value="Importin-beta_N"/>
</dbReference>
<dbReference type="InterPro" id="IPR040122">
    <property type="entry name" value="Importin_beta"/>
</dbReference>
<evidence type="ECO:0000256" key="2">
    <source>
        <dbReference type="ARBA" id="ARBA00004496"/>
    </source>
</evidence>
<feature type="region of interest" description="Disordered" evidence="8">
    <location>
        <begin position="805"/>
        <end position="827"/>
    </location>
</feature>
<dbReference type="Pfam" id="PF03810">
    <property type="entry name" value="IBN_N"/>
    <property type="match status" value="1"/>
</dbReference>